<feature type="region of interest" description="Disordered" evidence="1">
    <location>
        <begin position="1192"/>
        <end position="1260"/>
    </location>
</feature>
<feature type="compositionally biased region" description="Polar residues" evidence="1">
    <location>
        <begin position="291"/>
        <end position="320"/>
    </location>
</feature>
<dbReference type="PANTHER" id="PTHR12673:SF159">
    <property type="entry name" value="LD03170P"/>
    <property type="match status" value="1"/>
</dbReference>
<evidence type="ECO:0000259" key="2">
    <source>
        <dbReference type="PROSITE" id="PS50010"/>
    </source>
</evidence>
<feature type="region of interest" description="Disordered" evidence="1">
    <location>
        <begin position="409"/>
        <end position="428"/>
    </location>
</feature>
<gene>
    <name evidence="3" type="ORF">GGI15_000716</name>
</gene>
<dbReference type="PROSITE" id="PS00741">
    <property type="entry name" value="DH_1"/>
    <property type="match status" value="1"/>
</dbReference>
<feature type="compositionally biased region" description="Low complexity" evidence="1">
    <location>
        <begin position="453"/>
        <end position="471"/>
    </location>
</feature>
<dbReference type="PROSITE" id="PS50010">
    <property type="entry name" value="DH_2"/>
    <property type="match status" value="1"/>
</dbReference>
<proteinExistence type="predicted"/>
<dbReference type="Pfam" id="PF00621">
    <property type="entry name" value="RhoGEF"/>
    <property type="match status" value="1"/>
</dbReference>
<reference evidence="3" key="1">
    <citation type="submission" date="2022-07" db="EMBL/GenBank/DDBJ databases">
        <title>Phylogenomic reconstructions and comparative analyses of Kickxellomycotina fungi.</title>
        <authorList>
            <person name="Reynolds N.K."/>
            <person name="Stajich J.E."/>
            <person name="Barry K."/>
            <person name="Grigoriev I.V."/>
            <person name="Crous P."/>
            <person name="Smith M.E."/>
        </authorList>
    </citation>
    <scope>NUCLEOTIDE SEQUENCE</scope>
    <source>
        <strain evidence="3">BCRC 34489</strain>
    </source>
</reference>
<protein>
    <recommendedName>
        <fullName evidence="2">DH domain-containing protein</fullName>
    </recommendedName>
</protein>
<feature type="compositionally biased region" description="Basic and acidic residues" evidence="1">
    <location>
        <begin position="322"/>
        <end position="336"/>
    </location>
</feature>
<dbReference type="SMART" id="SM00325">
    <property type="entry name" value="RhoGEF"/>
    <property type="match status" value="1"/>
</dbReference>
<feature type="compositionally biased region" description="Basic and acidic residues" evidence="1">
    <location>
        <begin position="617"/>
        <end position="633"/>
    </location>
</feature>
<evidence type="ECO:0000313" key="3">
    <source>
        <dbReference type="EMBL" id="KAJ2787414.1"/>
    </source>
</evidence>
<keyword evidence="4" id="KW-1185">Reference proteome</keyword>
<dbReference type="EMBL" id="JANBUM010000023">
    <property type="protein sequence ID" value="KAJ2787414.1"/>
    <property type="molecule type" value="Genomic_DNA"/>
</dbReference>
<feature type="compositionally biased region" description="Polar residues" evidence="1">
    <location>
        <begin position="1484"/>
        <end position="1506"/>
    </location>
</feature>
<feature type="region of interest" description="Disordered" evidence="1">
    <location>
        <begin position="1484"/>
        <end position="1512"/>
    </location>
</feature>
<dbReference type="GO" id="GO:0005737">
    <property type="term" value="C:cytoplasm"/>
    <property type="evidence" value="ECO:0007669"/>
    <property type="project" value="TreeGrafter"/>
</dbReference>
<feature type="region of interest" description="Disordered" evidence="1">
    <location>
        <begin position="1278"/>
        <end position="1304"/>
    </location>
</feature>
<dbReference type="CDD" id="cd00160">
    <property type="entry name" value="RhoGEF"/>
    <property type="match status" value="1"/>
</dbReference>
<evidence type="ECO:0000256" key="1">
    <source>
        <dbReference type="SAM" id="MobiDB-lite"/>
    </source>
</evidence>
<feature type="region of interest" description="Disordered" evidence="1">
    <location>
        <begin position="439"/>
        <end position="646"/>
    </location>
</feature>
<feature type="compositionally biased region" description="Low complexity" evidence="1">
    <location>
        <begin position="522"/>
        <end position="537"/>
    </location>
</feature>
<evidence type="ECO:0000313" key="4">
    <source>
        <dbReference type="Proteomes" id="UP001140172"/>
    </source>
</evidence>
<dbReference type="Gene3D" id="1.20.900.10">
    <property type="entry name" value="Dbl homology (DH) domain"/>
    <property type="match status" value="1"/>
</dbReference>
<dbReference type="InterPro" id="IPR051092">
    <property type="entry name" value="FYVE_RhoGEF_PH"/>
</dbReference>
<comment type="caution">
    <text evidence="3">The sequence shown here is derived from an EMBL/GenBank/DDBJ whole genome shotgun (WGS) entry which is preliminary data.</text>
</comment>
<feature type="compositionally biased region" description="Low complexity" evidence="1">
    <location>
        <begin position="1386"/>
        <end position="1396"/>
    </location>
</feature>
<feature type="compositionally biased region" description="Polar residues" evidence="1">
    <location>
        <begin position="835"/>
        <end position="846"/>
    </location>
</feature>
<sequence length="1512" mass="162301">MAKSKVLMRVASKSNSDRSDDVPEQTARPRTAGGERGLFRRLRLGRMFLGLGSSTSQSSNQLPEIGAGAGFGSSDAADTGFATAHTGGTGAGIGIGADPRELPPLHRLFRTSSAQFQHKCSQVASDTPQTIATRPTPLSKTTAPFMQSDLHSSYAQGPIPRQHPATYQARPLESRKSNYSVLSRRSSAPDIAEAGRRLSRYAESSQLADDNVLAQPFHPPALIEQMHRPEATGHDVVNDVRAVSVGSPRHASDRLPSQAPAAAGDSRISAPECSPDSPTQLDSAPHDDGQHNNSSGSSATFANTSHRSPALTDRSTNTGLHSGDRDNDTESSRSVESKASSTDAFIPLPYTKGREATRGTGGEPKEARQLARVTSHDEHGRRENLTIVTDLGSVQESKKVATGSICSVSHDSGRPLDNSTAGSSVASAPDMGHAWRQHLRQSMPESPISPMASSPLPTSASGSSSTRRIASYNVPRDTESVTPPVFDPNLILMGSVKRRGDKRGSHLSTPTTAGRSLPVPPRSSSSTVSSISPRTPSQSPLPPAAPKVADVGESSQKSPELDSEMVLMLPMEDKPDASETPCLQEPAPSTTPATEESAPGISTGRSQNMSMHRRPKSLYERPLLKTSIDDAHTENTSLPSRDSSSMASAKAFLTMIASASDSSALPSRMSGHANSLTIFTKGSRSSLRQCSFGDSNLSPLPSSAPAGQLSAGFSFGQPNEFLRGGVAPSSRFSSGKAVQDGDSTDKGDSQASSPGSRSLRVRSKLAGVGIRRASTYVWNRSSVFMRSLSSAEELPGTPTQQHSEQKQNPQSPQLQTQPSEDLSEPDRSKEPKDSTIGTDTQPTELASSEIDAVDTPQVPETEVVPVALLPSKKSPAAMRLHAARELVMTEKNFVDNLFVIKKVWMEPVFSSANSPKPIIPYQTARVIFFGIASLHSHASQFYREMDFVLGSFERSQNASDGIIDDGMRIGALFRANDRHWGEFIAYVRNYGTAVNCLKQLQDYKPYQRYHEECMLQKRTNRQSLKDLLMLPIQRITRYTLLLKNILKHTPAMHSDHIDLCRAVKNVTHFASIVNECRRKQEEMHRLIEIFRTVERCPPLPPSDTRTYISEFVVRELISRQPTRLLLFSDMVIVTQAPPQTKLDAEGQIESAIVEWSYYGMAQLDQVEIQNADETTNTLVTILSLNRNAGTSVAAGSVDSPGTAPSLPPGFEPQAVPASTSGSRVFTSASSQNSISDAGEGSELQSRVSGSNPLHGHVSTSNPAIQASSAFMDIVASDTVSSSASNSSRKKKSRSRKGLLRVSSRDSIPEHIAALSHSSFPSPAPSPMQLNRSASRLNNAVTSMISDVAVDRDNFSTHQLQQQQQQLQQQRPKTASGYSNNTGSGPASSMSTHSSFTLHSSTATLTNHSMPPIAADLPHPLRGQPSADIIGNSGLGFVPPALATGTLGRSDPTPHAPAQLTLVMQHASSISRKQFVRSLKDATTKYQSTGSSTVEPDSSLNDASSEVMNFLPL</sequence>
<dbReference type="GO" id="GO:0005085">
    <property type="term" value="F:guanyl-nucleotide exchange factor activity"/>
    <property type="evidence" value="ECO:0007669"/>
    <property type="project" value="InterPro"/>
</dbReference>
<feature type="compositionally biased region" description="Polar residues" evidence="1">
    <location>
        <begin position="1216"/>
        <end position="1235"/>
    </location>
</feature>
<dbReference type="PANTHER" id="PTHR12673">
    <property type="entry name" value="FACIOGENITAL DYSPLASIA PROTEIN"/>
    <property type="match status" value="1"/>
</dbReference>
<feature type="compositionally biased region" description="Polar residues" evidence="1">
    <location>
        <begin position="417"/>
        <end position="426"/>
    </location>
</feature>
<feature type="compositionally biased region" description="Polar residues" evidence="1">
    <location>
        <begin position="1242"/>
        <end position="1260"/>
    </location>
</feature>
<organism evidence="3 4">
    <name type="scientific">Coemansia interrupta</name>
    <dbReference type="NCBI Taxonomy" id="1126814"/>
    <lineage>
        <taxon>Eukaryota</taxon>
        <taxon>Fungi</taxon>
        <taxon>Fungi incertae sedis</taxon>
        <taxon>Zoopagomycota</taxon>
        <taxon>Kickxellomycotina</taxon>
        <taxon>Kickxellomycetes</taxon>
        <taxon>Kickxellales</taxon>
        <taxon>Kickxellaceae</taxon>
        <taxon>Coemansia</taxon>
    </lineage>
</organism>
<feature type="region of interest" description="Disordered" evidence="1">
    <location>
        <begin position="247"/>
        <end position="382"/>
    </location>
</feature>
<feature type="compositionally biased region" description="Polar residues" evidence="1">
    <location>
        <begin position="634"/>
        <end position="646"/>
    </location>
</feature>
<dbReference type="InterPro" id="IPR000219">
    <property type="entry name" value="DH_dom"/>
</dbReference>
<feature type="region of interest" description="Disordered" evidence="1">
    <location>
        <begin position="119"/>
        <end position="142"/>
    </location>
</feature>
<feature type="region of interest" description="Disordered" evidence="1">
    <location>
        <begin position="790"/>
        <end position="857"/>
    </location>
</feature>
<feature type="compositionally biased region" description="Basic and acidic residues" evidence="1">
    <location>
        <begin position="352"/>
        <end position="382"/>
    </location>
</feature>
<accession>A0A9W8HKR7</accession>
<feature type="compositionally biased region" description="Polar residues" evidence="1">
    <location>
        <begin position="1370"/>
        <end position="1385"/>
    </location>
</feature>
<feature type="compositionally biased region" description="Polar residues" evidence="1">
    <location>
        <begin position="797"/>
        <end position="820"/>
    </location>
</feature>
<dbReference type="GO" id="GO:0035556">
    <property type="term" value="P:intracellular signal transduction"/>
    <property type="evidence" value="ECO:0007669"/>
    <property type="project" value="InterPro"/>
</dbReference>
<feature type="region of interest" description="Disordered" evidence="1">
    <location>
        <begin position="1"/>
        <end position="37"/>
    </location>
</feature>
<dbReference type="Proteomes" id="UP001140172">
    <property type="component" value="Unassembled WGS sequence"/>
</dbReference>
<dbReference type="InterPro" id="IPR035899">
    <property type="entry name" value="DBL_dom_sf"/>
</dbReference>
<dbReference type="SUPFAM" id="SSF48065">
    <property type="entry name" value="DBL homology domain (DH-domain)"/>
    <property type="match status" value="1"/>
</dbReference>
<feature type="domain" description="DH" evidence="2">
    <location>
        <begin position="878"/>
        <end position="1076"/>
    </location>
</feature>
<dbReference type="InterPro" id="IPR001331">
    <property type="entry name" value="GDS_CDC24_CS"/>
</dbReference>
<feature type="region of interest" description="Disordered" evidence="1">
    <location>
        <begin position="724"/>
        <end position="760"/>
    </location>
</feature>
<feature type="region of interest" description="Disordered" evidence="1">
    <location>
        <begin position="1355"/>
        <end position="1396"/>
    </location>
</feature>
<name>A0A9W8HKR7_9FUNG</name>
<dbReference type="OrthoDB" id="660555at2759"/>
<feature type="compositionally biased region" description="Basic residues" evidence="1">
    <location>
        <begin position="1287"/>
        <end position="1298"/>
    </location>
</feature>
<feature type="compositionally biased region" description="Low complexity" evidence="1">
    <location>
        <begin position="1358"/>
        <end position="1369"/>
    </location>
</feature>
<feature type="compositionally biased region" description="Basic and acidic residues" evidence="1">
    <location>
        <begin position="824"/>
        <end position="833"/>
    </location>
</feature>